<dbReference type="SUPFAM" id="SSF56349">
    <property type="entry name" value="DNA breaking-rejoining enzymes"/>
    <property type="match status" value="1"/>
</dbReference>
<sequence>MTLVLELSPDFSSEHQPNGQDIVSLVMEGKWFELNQVPVCIDQHGIVRAQFKQNRWDCSPYAADKGSDKNQREFDFSYLAKSPNLMLQAKLIAYGWLYEQGHSHGYKCKLSTLASRFNTGLKKPFLTLLNSGENSISALNDQNIWKRFEDELQDRALSKRTVELVFTALQSVERLNSWFNFNLQLPNSNHKQLAHKLACKSKLESKQALAIPQGITNLLYGEAIRLVELAWPHRERLAQLERDLQANYDIGRANVDYKITTGTWRWLYDRNGKLKSKKYVEEINKATPQSQSEIIYQALTGTGLLPDDKADGNWLTKWRSQLQAACFVCCGAFTGMRVSELFELQADSFHSYSVDGQMFHSVRGATHKLAAGRKSEEWLASPIVEKAISLATSLSASAREQLLKIAAHSSDPGQIDKLREISSNLWLSQFQRKNLPILITRAKWNDRLKLFSKNVGAIVDESLLAECYQLNPRHGGAIEEKVRLNEAWPFITHQFRRTFACFSIRNHLGHPIALKQQFKHINLRMAEWYGNGAVETRLKEVQVDSELTKLLNEVDIEQTTATYDRWYNGNEKLSGSYGKAIMAMRDDKPVIYSNWDNLYRMVKEKRITLHGTLHSYCKNGYDCDMDGIVNPAFCVDCSGGGSIIDAEKARWWKERHIALATYLAEQKDVSPGEYAHCITQIRAAENVMRDFDIPFEVYKHPIKVVNL</sequence>
<proteinExistence type="predicted"/>
<comment type="caution">
    <text evidence="2">The sequence shown here is derived from an EMBL/GenBank/DDBJ whole genome shotgun (WGS) entry which is preliminary data.</text>
</comment>
<dbReference type="GO" id="GO:0015074">
    <property type="term" value="P:DNA integration"/>
    <property type="evidence" value="ECO:0007669"/>
    <property type="project" value="InterPro"/>
</dbReference>
<protein>
    <recommendedName>
        <fullName evidence="4">Site-specific integrase</fullName>
    </recommendedName>
</protein>
<accession>A0A4V5R7Y2</accession>
<evidence type="ECO:0000313" key="2">
    <source>
        <dbReference type="EMBL" id="TKF36118.1"/>
    </source>
</evidence>
<reference evidence="2 3" key="1">
    <citation type="submission" date="2019-04" db="EMBL/GenBank/DDBJ databases">
        <title>A reverse ecology approach based on a biological definition of microbial populations.</title>
        <authorList>
            <person name="Arevalo P."/>
            <person name="Vaninsberghe D."/>
            <person name="Elsherbini J."/>
            <person name="Gore J."/>
            <person name="Polz M."/>
        </authorList>
    </citation>
    <scope>NUCLEOTIDE SEQUENCE [LARGE SCALE GENOMIC DNA]</scope>
    <source>
        <strain evidence="2 3">10N.261.46.F4</strain>
    </source>
</reference>
<dbReference type="AlphaFoldDB" id="A0A4V5R7Y2"/>
<gene>
    <name evidence="2" type="ORF">FCV50_02615</name>
</gene>
<evidence type="ECO:0008006" key="4">
    <source>
        <dbReference type="Google" id="ProtNLM"/>
    </source>
</evidence>
<dbReference type="InterPro" id="IPR011010">
    <property type="entry name" value="DNA_brk_join_enz"/>
</dbReference>
<evidence type="ECO:0000313" key="3">
    <source>
        <dbReference type="Proteomes" id="UP000307574"/>
    </source>
</evidence>
<dbReference type="Gene3D" id="1.10.443.10">
    <property type="entry name" value="Intergrase catalytic core"/>
    <property type="match status" value="1"/>
</dbReference>
<dbReference type="EMBL" id="SYUV01000007">
    <property type="protein sequence ID" value="TKF36118.1"/>
    <property type="molecule type" value="Genomic_DNA"/>
</dbReference>
<dbReference type="InterPro" id="IPR013762">
    <property type="entry name" value="Integrase-like_cat_sf"/>
</dbReference>
<evidence type="ECO:0000256" key="1">
    <source>
        <dbReference type="ARBA" id="ARBA00023172"/>
    </source>
</evidence>
<name>A0A4V5R7Y2_9VIBR</name>
<organism evidence="2 3">
    <name type="scientific">Vibrio kanaloae</name>
    <dbReference type="NCBI Taxonomy" id="170673"/>
    <lineage>
        <taxon>Bacteria</taxon>
        <taxon>Pseudomonadati</taxon>
        <taxon>Pseudomonadota</taxon>
        <taxon>Gammaproteobacteria</taxon>
        <taxon>Vibrionales</taxon>
        <taxon>Vibrionaceae</taxon>
        <taxon>Vibrio</taxon>
    </lineage>
</organism>
<dbReference type="RefSeq" id="WP_069490140.1">
    <property type="nucleotide sequence ID" value="NZ_SYUV01000007.1"/>
</dbReference>
<dbReference type="Proteomes" id="UP000307574">
    <property type="component" value="Unassembled WGS sequence"/>
</dbReference>
<keyword evidence="1" id="KW-0233">DNA recombination</keyword>
<dbReference type="GO" id="GO:0003677">
    <property type="term" value="F:DNA binding"/>
    <property type="evidence" value="ECO:0007669"/>
    <property type="project" value="InterPro"/>
</dbReference>
<dbReference type="GO" id="GO:0006310">
    <property type="term" value="P:DNA recombination"/>
    <property type="evidence" value="ECO:0007669"/>
    <property type="project" value="UniProtKB-KW"/>
</dbReference>